<dbReference type="Pfam" id="PF01184">
    <property type="entry name" value="Gpr1_Fun34_YaaH"/>
    <property type="match status" value="1"/>
</dbReference>
<keyword evidence="8" id="KW-1185">Reference proteome</keyword>
<evidence type="ECO:0000256" key="2">
    <source>
        <dbReference type="ARBA" id="ARBA00005587"/>
    </source>
</evidence>
<dbReference type="OrthoDB" id="3648309at2759"/>
<comment type="caution">
    <text evidence="7">The sequence shown here is derived from an EMBL/GenBank/DDBJ whole genome shotgun (WGS) entry which is preliminary data.</text>
</comment>
<accession>A0A1U7LK65</accession>
<dbReference type="STRING" id="1198029.A0A1U7LK65"/>
<gene>
    <name evidence="7" type="ORF">NEOLI_004923</name>
</gene>
<feature type="transmembrane region" description="Helical" evidence="6">
    <location>
        <begin position="111"/>
        <end position="133"/>
    </location>
</feature>
<evidence type="ECO:0000313" key="7">
    <source>
        <dbReference type="EMBL" id="OLL23056.1"/>
    </source>
</evidence>
<dbReference type="InterPro" id="IPR000791">
    <property type="entry name" value="Gpr1/Fun34/SatP-like"/>
</dbReference>
<feature type="transmembrane region" description="Helical" evidence="6">
    <location>
        <begin position="49"/>
        <end position="68"/>
    </location>
</feature>
<sequence length="252" mass="27228">MSSQGQKQEQRYQETALCLSPETVEKICLEMRPRGSADLRNKFANPTPLSLIGFLLSMTPTSCVLLGWGKTTILNGLAGPMFACGGLLMILGGFMEFFLGNTFPFMVFTSFGGFWMAFSLMFVPATSGLAAFGDDLSPYYGSIGFYLVFWALLVFLFLIASTKTNVAFFLTFLAADTAFCCLSASYFMTSHGHVTMAGNLQKAGGASALITSICAWYILATQIFQSVGLPFNLPVGDLSCCWDKGAACKNQA</sequence>
<name>A0A1U7LK65_NEOID</name>
<evidence type="ECO:0000256" key="3">
    <source>
        <dbReference type="ARBA" id="ARBA00022692"/>
    </source>
</evidence>
<dbReference type="GO" id="GO:0005886">
    <property type="term" value="C:plasma membrane"/>
    <property type="evidence" value="ECO:0007669"/>
    <property type="project" value="TreeGrafter"/>
</dbReference>
<dbReference type="GO" id="GO:0015123">
    <property type="term" value="F:acetate transmembrane transporter activity"/>
    <property type="evidence" value="ECO:0007669"/>
    <property type="project" value="TreeGrafter"/>
</dbReference>
<keyword evidence="5 6" id="KW-0472">Membrane</keyword>
<evidence type="ECO:0000256" key="6">
    <source>
        <dbReference type="SAM" id="Phobius"/>
    </source>
</evidence>
<comment type="similarity">
    <text evidence="2">Belongs to the acetate uptake transporter (AceTr) (TC 2.A.96) family.</text>
</comment>
<feature type="transmembrane region" description="Helical" evidence="6">
    <location>
        <begin position="200"/>
        <end position="219"/>
    </location>
</feature>
<feature type="transmembrane region" description="Helical" evidence="6">
    <location>
        <begin position="139"/>
        <end position="159"/>
    </location>
</feature>
<evidence type="ECO:0000256" key="5">
    <source>
        <dbReference type="ARBA" id="ARBA00023136"/>
    </source>
</evidence>
<protein>
    <submittedName>
        <fullName evidence="7">Protein alcS</fullName>
    </submittedName>
</protein>
<dbReference type="PANTHER" id="PTHR31123:SF4">
    <property type="entry name" value="PROTEIN ALCS"/>
    <property type="match status" value="1"/>
</dbReference>
<evidence type="ECO:0000256" key="1">
    <source>
        <dbReference type="ARBA" id="ARBA00004141"/>
    </source>
</evidence>
<dbReference type="OMA" id="ISMGILC"/>
<evidence type="ECO:0000256" key="4">
    <source>
        <dbReference type="ARBA" id="ARBA00022989"/>
    </source>
</evidence>
<dbReference type="AlphaFoldDB" id="A0A1U7LK65"/>
<reference evidence="7 8" key="1">
    <citation type="submission" date="2016-04" db="EMBL/GenBank/DDBJ databases">
        <title>Evolutionary innovation and constraint leading to complex multicellularity in the Ascomycota.</title>
        <authorList>
            <person name="Cisse O."/>
            <person name="Nguyen A."/>
            <person name="Hewitt D.A."/>
            <person name="Jedd G."/>
            <person name="Stajich J.E."/>
        </authorList>
    </citation>
    <scope>NUCLEOTIDE SEQUENCE [LARGE SCALE GENOMIC DNA]</scope>
    <source>
        <strain evidence="7 8">DAH-3</strain>
    </source>
</reference>
<keyword evidence="3 6" id="KW-0812">Transmembrane</keyword>
<dbReference type="Proteomes" id="UP000186594">
    <property type="component" value="Unassembled WGS sequence"/>
</dbReference>
<dbReference type="PANTHER" id="PTHR31123">
    <property type="entry name" value="ACCUMULATION OF DYADS PROTEIN 2-RELATED"/>
    <property type="match status" value="1"/>
</dbReference>
<proteinExistence type="inferred from homology"/>
<comment type="subcellular location">
    <subcellularLocation>
        <location evidence="1">Membrane</location>
        <topology evidence="1">Multi-pass membrane protein</topology>
    </subcellularLocation>
</comment>
<keyword evidence="4 6" id="KW-1133">Transmembrane helix</keyword>
<dbReference type="EMBL" id="LXFE01002342">
    <property type="protein sequence ID" value="OLL23056.1"/>
    <property type="molecule type" value="Genomic_DNA"/>
</dbReference>
<feature type="transmembrane region" description="Helical" evidence="6">
    <location>
        <begin position="80"/>
        <end position="99"/>
    </location>
</feature>
<dbReference type="InterPro" id="IPR051633">
    <property type="entry name" value="AceTr"/>
</dbReference>
<evidence type="ECO:0000313" key="8">
    <source>
        <dbReference type="Proteomes" id="UP000186594"/>
    </source>
</evidence>
<dbReference type="NCBIfam" id="NF038013">
    <property type="entry name" value="AceTr_1"/>
    <property type="match status" value="1"/>
</dbReference>
<organism evidence="7 8">
    <name type="scientific">Neolecta irregularis (strain DAH-3)</name>
    <dbReference type="NCBI Taxonomy" id="1198029"/>
    <lineage>
        <taxon>Eukaryota</taxon>
        <taxon>Fungi</taxon>
        <taxon>Dikarya</taxon>
        <taxon>Ascomycota</taxon>
        <taxon>Taphrinomycotina</taxon>
        <taxon>Neolectales</taxon>
        <taxon>Neolectaceae</taxon>
        <taxon>Neolecta</taxon>
    </lineage>
</organism>
<feature type="transmembrane region" description="Helical" evidence="6">
    <location>
        <begin position="166"/>
        <end position="188"/>
    </location>
</feature>